<reference evidence="2" key="2">
    <citation type="submission" date="2020-09" db="EMBL/GenBank/DDBJ databases">
        <authorList>
            <person name="Sun Q."/>
            <person name="Ohkuma M."/>
        </authorList>
    </citation>
    <scope>NUCLEOTIDE SEQUENCE</scope>
    <source>
        <strain evidence="2">JCM 3035</strain>
    </source>
</reference>
<proteinExistence type="predicted"/>
<dbReference type="AlphaFoldDB" id="A0A917QSH9"/>
<feature type="transmembrane region" description="Helical" evidence="1">
    <location>
        <begin position="6"/>
        <end position="24"/>
    </location>
</feature>
<keyword evidence="1" id="KW-0812">Transmembrane</keyword>
<dbReference type="Proteomes" id="UP000637788">
    <property type="component" value="Unassembled WGS sequence"/>
</dbReference>
<evidence type="ECO:0000256" key="1">
    <source>
        <dbReference type="SAM" id="Phobius"/>
    </source>
</evidence>
<evidence type="ECO:0000313" key="2">
    <source>
        <dbReference type="EMBL" id="GGK66104.1"/>
    </source>
</evidence>
<dbReference type="RefSeq" id="WP_213089295.1">
    <property type="nucleotide sequence ID" value="NZ_BMPQ01000005.1"/>
</dbReference>
<accession>A0A917QSH9</accession>
<sequence length="225" mass="24611">MIQVVVLSGCVAGYIGLMAGAWWLDSRAYRTAGSAAWDCYAATAPEPADLAPDAAVEMGPAAIAVLVGEPWQAFHAVVSGLVATGKLERDVSYTGAPTLLWVLEEGPPEAGVEKAIWETHKAPENLHANVNEPSPQKLRLPRLSEQGKQVIKQARAQFSYLDPATRTESHPHEPDEVAFAVALFGDQAVAYFSQDLVEVFAESSRYFNEMDSRARHEEYLRRWSG</sequence>
<keyword evidence="3" id="KW-1185">Reference proteome</keyword>
<keyword evidence="1" id="KW-0472">Membrane</keyword>
<name>A0A917QSH9_9ACTN</name>
<comment type="caution">
    <text evidence="2">The sequence shown here is derived from an EMBL/GenBank/DDBJ whole genome shotgun (WGS) entry which is preliminary data.</text>
</comment>
<organism evidence="2 3">
    <name type="scientific">Streptomyces flaveus</name>
    <dbReference type="NCBI Taxonomy" id="66370"/>
    <lineage>
        <taxon>Bacteria</taxon>
        <taxon>Bacillati</taxon>
        <taxon>Actinomycetota</taxon>
        <taxon>Actinomycetes</taxon>
        <taxon>Kitasatosporales</taxon>
        <taxon>Streptomycetaceae</taxon>
        <taxon>Streptomyces</taxon>
        <taxon>Streptomyces aurantiacus group</taxon>
    </lineage>
</organism>
<gene>
    <name evidence="2" type="ORF">GCM10010094_28950</name>
</gene>
<protein>
    <submittedName>
        <fullName evidence="2">Uncharacterized protein</fullName>
    </submittedName>
</protein>
<keyword evidence="1" id="KW-1133">Transmembrane helix</keyword>
<reference evidence="2" key="1">
    <citation type="journal article" date="2014" name="Int. J. Syst. Evol. Microbiol.">
        <title>Complete genome sequence of Corynebacterium casei LMG S-19264T (=DSM 44701T), isolated from a smear-ripened cheese.</title>
        <authorList>
            <consortium name="US DOE Joint Genome Institute (JGI-PGF)"/>
            <person name="Walter F."/>
            <person name="Albersmeier A."/>
            <person name="Kalinowski J."/>
            <person name="Ruckert C."/>
        </authorList>
    </citation>
    <scope>NUCLEOTIDE SEQUENCE</scope>
    <source>
        <strain evidence="2">JCM 3035</strain>
    </source>
</reference>
<dbReference type="EMBL" id="BMPQ01000005">
    <property type="protein sequence ID" value="GGK66104.1"/>
    <property type="molecule type" value="Genomic_DNA"/>
</dbReference>
<evidence type="ECO:0000313" key="3">
    <source>
        <dbReference type="Proteomes" id="UP000637788"/>
    </source>
</evidence>